<dbReference type="PROSITE" id="PS50011">
    <property type="entry name" value="PROTEIN_KINASE_DOM"/>
    <property type="match status" value="1"/>
</dbReference>
<feature type="compositionally biased region" description="Low complexity" evidence="7">
    <location>
        <begin position="474"/>
        <end position="486"/>
    </location>
</feature>
<dbReference type="InterPro" id="IPR000719">
    <property type="entry name" value="Prot_kinase_dom"/>
</dbReference>
<evidence type="ECO:0000313" key="9">
    <source>
        <dbReference type="EMBL" id="RSH85302.1"/>
    </source>
</evidence>
<dbReference type="SUPFAM" id="SSF56112">
    <property type="entry name" value="Protein kinase-like (PK-like)"/>
    <property type="match status" value="1"/>
</dbReference>
<feature type="compositionally biased region" description="Low complexity" evidence="7">
    <location>
        <begin position="9"/>
        <end position="23"/>
    </location>
</feature>
<feature type="region of interest" description="Disordered" evidence="7">
    <location>
        <begin position="1"/>
        <end position="149"/>
    </location>
</feature>
<accession>A0A427Y2I1</accession>
<dbReference type="Gene3D" id="3.30.200.20">
    <property type="entry name" value="Phosphorylase Kinase, domain 1"/>
    <property type="match status" value="1"/>
</dbReference>
<feature type="compositionally biased region" description="Basic and acidic residues" evidence="7">
    <location>
        <begin position="24"/>
        <end position="54"/>
    </location>
</feature>
<keyword evidence="2" id="KW-0808">Transferase</keyword>
<evidence type="ECO:0000256" key="7">
    <source>
        <dbReference type="SAM" id="MobiDB-lite"/>
    </source>
</evidence>
<dbReference type="GO" id="GO:0005524">
    <property type="term" value="F:ATP binding"/>
    <property type="evidence" value="ECO:0007669"/>
    <property type="project" value="UniProtKB-UniRule"/>
</dbReference>
<dbReference type="CDD" id="cd14134">
    <property type="entry name" value="PKc_CLK"/>
    <property type="match status" value="1"/>
</dbReference>
<dbReference type="PANTHER" id="PTHR45646:SF11">
    <property type="entry name" value="SERINE_THREONINE-PROTEIN KINASE DOA"/>
    <property type="match status" value="1"/>
</dbReference>
<keyword evidence="10" id="KW-1185">Reference proteome</keyword>
<dbReference type="STRING" id="1890683.A0A427Y2I1"/>
<feature type="compositionally biased region" description="Low complexity" evidence="7">
    <location>
        <begin position="551"/>
        <end position="564"/>
    </location>
</feature>
<evidence type="ECO:0000256" key="6">
    <source>
        <dbReference type="PROSITE-ProRule" id="PRU10141"/>
    </source>
</evidence>
<feature type="domain" description="Protein kinase" evidence="8">
    <location>
        <begin position="638"/>
        <end position="958"/>
    </location>
</feature>
<protein>
    <submittedName>
        <fullName evidence="9">Dual specificity protein kinase kns1</fullName>
    </submittedName>
</protein>
<feature type="compositionally biased region" description="Basic and acidic residues" evidence="7">
    <location>
        <begin position="63"/>
        <end position="88"/>
    </location>
</feature>
<gene>
    <name evidence="9" type="primary">KNS1</name>
    <name evidence="9" type="ORF">EHS25_005109</name>
</gene>
<dbReference type="Pfam" id="PF00069">
    <property type="entry name" value="Pkinase"/>
    <property type="match status" value="1"/>
</dbReference>
<evidence type="ECO:0000256" key="4">
    <source>
        <dbReference type="ARBA" id="ARBA00022777"/>
    </source>
</evidence>
<dbReference type="InterPro" id="IPR051175">
    <property type="entry name" value="CLK_kinases"/>
</dbReference>
<feature type="compositionally biased region" description="Polar residues" evidence="7">
    <location>
        <begin position="423"/>
        <end position="436"/>
    </location>
</feature>
<dbReference type="GO" id="GO:0004674">
    <property type="term" value="F:protein serine/threonine kinase activity"/>
    <property type="evidence" value="ECO:0007669"/>
    <property type="project" value="UniProtKB-KW"/>
</dbReference>
<evidence type="ECO:0000259" key="8">
    <source>
        <dbReference type="PROSITE" id="PS50011"/>
    </source>
</evidence>
<reference evidence="9 10" key="1">
    <citation type="submission" date="2018-11" db="EMBL/GenBank/DDBJ databases">
        <title>Genome sequence of Saitozyma podzolica DSM 27192.</title>
        <authorList>
            <person name="Aliyu H."/>
            <person name="Gorte O."/>
            <person name="Ochsenreither K."/>
        </authorList>
    </citation>
    <scope>NUCLEOTIDE SEQUENCE [LARGE SCALE GENOMIC DNA]</scope>
    <source>
        <strain evidence="9 10">DSM 27192</strain>
    </source>
</reference>
<feature type="region of interest" description="Disordered" evidence="7">
    <location>
        <begin position="545"/>
        <end position="588"/>
    </location>
</feature>
<dbReference type="InterPro" id="IPR011009">
    <property type="entry name" value="Kinase-like_dom_sf"/>
</dbReference>
<dbReference type="PROSITE" id="PS00108">
    <property type="entry name" value="PROTEIN_KINASE_ST"/>
    <property type="match status" value="1"/>
</dbReference>
<dbReference type="GO" id="GO:0043484">
    <property type="term" value="P:regulation of RNA splicing"/>
    <property type="evidence" value="ECO:0007669"/>
    <property type="project" value="TreeGrafter"/>
</dbReference>
<dbReference type="OrthoDB" id="283111at2759"/>
<feature type="region of interest" description="Disordered" evidence="7">
    <location>
        <begin position="252"/>
        <end position="273"/>
    </location>
</feature>
<feature type="binding site" evidence="6">
    <location>
        <position position="667"/>
    </location>
    <ligand>
        <name>ATP</name>
        <dbReference type="ChEBI" id="CHEBI:30616"/>
    </ligand>
</feature>
<comment type="caution">
    <text evidence="9">The sequence shown here is derived from an EMBL/GenBank/DDBJ whole genome shotgun (WGS) entry which is preliminary data.</text>
</comment>
<evidence type="ECO:0000256" key="5">
    <source>
        <dbReference type="ARBA" id="ARBA00022840"/>
    </source>
</evidence>
<keyword evidence="4 9" id="KW-0418">Kinase</keyword>
<dbReference type="InterPro" id="IPR008271">
    <property type="entry name" value="Ser/Thr_kinase_AS"/>
</dbReference>
<dbReference type="Gene3D" id="1.10.510.10">
    <property type="entry name" value="Transferase(Phosphotransferase) domain 1"/>
    <property type="match status" value="1"/>
</dbReference>
<keyword evidence="5 6" id="KW-0067">ATP-binding</keyword>
<name>A0A427Y2I1_9TREE</name>
<feature type="compositionally biased region" description="Low complexity" evidence="7">
    <location>
        <begin position="437"/>
        <end position="448"/>
    </location>
</feature>
<feature type="region of interest" description="Disordered" evidence="7">
    <location>
        <begin position="471"/>
        <end position="504"/>
    </location>
</feature>
<feature type="region of interest" description="Disordered" evidence="7">
    <location>
        <begin position="414"/>
        <end position="448"/>
    </location>
</feature>
<sequence>MSYSRSRPDSFPTTTDSTSTGITRLHDTNTDSDSRHEREWEREQPRGQDRERVGPRPLSGEYEYEHEHDEYEQYGHNEIVLEPKHERPSSAAKASSNLSSLPGAHVHGRRLRLDDQTQTRHTTSSRIDPPPLPPLPLATTSSSSSLSRRVADIPSIRVPALEPGSGSGSGSGRAYLSYPTSSLSPYEHPAAAATAASASSSSRGLYPFQPLLRGNPLPSTKTKSKTRANPSHRRPRHVINNTYLLRVVTRIRPTRPDTSTPLPTPTRPLHPRPFPPDSSREAFGARIHLSPQHFRLRPSGHLPHHLISHPSISTVPNRKPNSRTTVPARLHLQRAEHTSPHRSTTSLPSPRPLLHLLTHWQPDLTRARRCLKNPVTFPTRPINISPTLTLKPPLTPSPPRTPILIPTYLLSRRPDPHSAACHPSTSPTSPVQILSIPSSTRAPSLPLPSSAMPNVMAARKTMATNPGYALAHASSTPQTVSSSGSRRTGRTGGAKGNGWTMEHTYDSVGQKKEIIVIDDSATPEKIPRKRTRAVAAQEAAESLRKSALANGTGSSVATTVTGAAPGKKRKVADDVSDAGTVKKAKGKVSTSASNYAAPALVPKPQPAPVSQQSSTGPVWDDAEGHYIIKPDDIIGGRYKIVRLLGQGTFGKVVEARHVETRRKVAIKVIRAVQKYRDASKIEIRVLETLRRNDPQNLNKCIHLDEYFDFRNHPCLVSELYGMSVFDFLKQNAFQPFPEKHIQDFARSLLKSVDFLHRLKLVHTDLKPENILLVANESFVQGQRKGNSKPKRILKSTDIRLIDFGSATFENEYHSSVVSTRHYRAPEIILGLPWSYPCDMFSIGCILVEFFTGDALFQTHNNLEHLAMMEVVMGKMPQRMTERGRFKKPEFFRGNKVDFPNSQTEKSSKKFVKSLKSLKEIIGQENRARALFLDLVTRLLDFDPDMRISVGSALNHPYLREDIPEPPPPPP</sequence>
<dbReference type="PANTHER" id="PTHR45646">
    <property type="entry name" value="SERINE/THREONINE-PROTEIN KINASE DOA-RELATED"/>
    <property type="match status" value="1"/>
</dbReference>
<evidence type="ECO:0000256" key="2">
    <source>
        <dbReference type="ARBA" id="ARBA00022679"/>
    </source>
</evidence>
<organism evidence="9 10">
    <name type="scientific">Saitozyma podzolica</name>
    <dbReference type="NCBI Taxonomy" id="1890683"/>
    <lineage>
        <taxon>Eukaryota</taxon>
        <taxon>Fungi</taxon>
        <taxon>Dikarya</taxon>
        <taxon>Basidiomycota</taxon>
        <taxon>Agaricomycotina</taxon>
        <taxon>Tremellomycetes</taxon>
        <taxon>Tremellales</taxon>
        <taxon>Trimorphomycetaceae</taxon>
        <taxon>Saitozyma</taxon>
    </lineage>
</organism>
<evidence type="ECO:0000256" key="1">
    <source>
        <dbReference type="ARBA" id="ARBA00022527"/>
    </source>
</evidence>
<dbReference type="InterPro" id="IPR017441">
    <property type="entry name" value="Protein_kinase_ATP_BS"/>
</dbReference>
<dbReference type="PROSITE" id="PS00107">
    <property type="entry name" value="PROTEIN_KINASE_ATP"/>
    <property type="match status" value="1"/>
</dbReference>
<dbReference type="EMBL" id="RSCD01000021">
    <property type="protein sequence ID" value="RSH85302.1"/>
    <property type="molecule type" value="Genomic_DNA"/>
</dbReference>
<feature type="compositionally biased region" description="Low complexity" evidence="7">
    <location>
        <begin position="137"/>
        <end position="147"/>
    </location>
</feature>
<dbReference type="AlphaFoldDB" id="A0A427Y2I1"/>
<keyword evidence="3 6" id="KW-0547">Nucleotide-binding</keyword>
<evidence type="ECO:0000313" key="10">
    <source>
        <dbReference type="Proteomes" id="UP000279259"/>
    </source>
</evidence>
<feature type="compositionally biased region" description="Low complexity" evidence="7">
    <location>
        <begin position="89"/>
        <end position="101"/>
    </location>
</feature>
<keyword evidence="1" id="KW-0723">Serine/threonine-protein kinase</keyword>
<feature type="compositionally biased region" description="Basic residues" evidence="7">
    <location>
        <begin position="222"/>
        <end position="236"/>
    </location>
</feature>
<dbReference type="SMART" id="SM00220">
    <property type="entry name" value="S_TKc"/>
    <property type="match status" value="1"/>
</dbReference>
<feature type="compositionally biased region" description="Pro residues" evidence="7">
    <location>
        <begin position="262"/>
        <end position="273"/>
    </location>
</feature>
<evidence type="ECO:0000256" key="3">
    <source>
        <dbReference type="ARBA" id="ARBA00022741"/>
    </source>
</evidence>
<dbReference type="GO" id="GO:0005634">
    <property type="term" value="C:nucleus"/>
    <property type="evidence" value="ECO:0007669"/>
    <property type="project" value="TreeGrafter"/>
</dbReference>
<feature type="region of interest" description="Disordered" evidence="7">
    <location>
        <begin position="200"/>
        <end position="236"/>
    </location>
</feature>
<proteinExistence type="predicted"/>
<dbReference type="Proteomes" id="UP000279259">
    <property type="component" value="Unassembled WGS sequence"/>
</dbReference>